<reference evidence="10" key="2">
    <citation type="submission" date="2023-07" db="EMBL/GenBank/DDBJ databases">
        <authorList>
            <person name="Jung D.-H."/>
        </authorList>
    </citation>
    <scope>NUCLEOTIDE SEQUENCE [LARGE SCALE GENOMIC DNA]</scope>
    <source>
        <strain evidence="10">JA-25</strain>
    </source>
</reference>
<sequence>MKCLSIFLLFLTGSATLAQTILPGVEEALELARRANPDLVNARQNRLVQEQQQVASQAVLRPQARIYSTLDYNYSLPVQLIPLSLFGGTANEFRSVQFGLPFVLLATGEITAPLLNRPARADQQLVAQNLRISDDQTLVLQDEVSTQTARIYHATLLTRAAIALTRRNLLAADTLAQIARQRLTKGLIEPLEYNRIQQVQLTTADVLLQNELGYVRNLNQLKLLLGLTLADSLQLTENLLADSLSIISPIPDTARPALAVFPTIERPQITLRRAQTELARLQIERERMAFYPTVSAYGRYSQQAQRQQFNFLNTSQRWFEIGVVGLQLNVPIYTGGLRQSNLTRARIQLRLTEQQLAYEMNRQHTDTEDIRTTYNQALRSLSINRQNYALSQQNVQIALVKYRSGLFAYDQYLNVFNEALTAQNRYLNTLSTVCINQTLWHIRSGQPVR</sequence>
<comment type="caution">
    <text evidence="9">The sequence shown here is derived from an EMBL/GenBank/DDBJ whole genome shotgun (WGS) entry which is preliminary data.</text>
</comment>
<dbReference type="RefSeq" id="WP_166691900.1">
    <property type="nucleotide sequence ID" value="NZ_WAEL01000003.1"/>
</dbReference>
<keyword evidence="6" id="KW-0472">Membrane</keyword>
<evidence type="ECO:0000313" key="10">
    <source>
        <dbReference type="Proteomes" id="UP000606008"/>
    </source>
</evidence>
<keyword evidence="3" id="KW-0813">Transport</keyword>
<feature type="chain" id="PRO_5045263851" evidence="8">
    <location>
        <begin position="19"/>
        <end position="449"/>
    </location>
</feature>
<keyword evidence="8" id="KW-0732">Signal</keyword>
<dbReference type="Gene3D" id="1.20.1600.10">
    <property type="entry name" value="Outer membrane efflux proteins (OEP)"/>
    <property type="match status" value="1"/>
</dbReference>
<dbReference type="Proteomes" id="UP000606008">
    <property type="component" value="Unassembled WGS sequence"/>
</dbReference>
<evidence type="ECO:0000256" key="2">
    <source>
        <dbReference type="ARBA" id="ARBA00007613"/>
    </source>
</evidence>
<comment type="similarity">
    <text evidence="2">Belongs to the outer membrane factor (OMF) (TC 1.B.17) family.</text>
</comment>
<name>A0ABX0QHE5_9BACT</name>
<gene>
    <name evidence="9" type="ORF">F7231_10865</name>
</gene>
<dbReference type="PANTHER" id="PTHR30026">
    <property type="entry name" value="OUTER MEMBRANE PROTEIN TOLC"/>
    <property type="match status" value="1"/>
</dbReference>
<reference evidence="10" key="1">
    <citation type="submission" date="2019-09" db="EMBL/GenBank/DDBJ databases">
        <authorList>
            <person name="Jung D.-H."/>
        </authorList>
    </citation>
    <scope>NUCLEOTIDE SEQUENCE [LARGE SCALE GENOMIC DNA]</scope>
    <source>
        <strain evidence="10">JA-25</strain>
    </source>
</reference>
<evidence type="ECO:0000256" key="1">
    <source>
        <dbReference type="ARBA" id="ARBA00004442"/>
    </source>
</evidence>
<evidence type="ECO:0000256" key="6">
    <source>
        <dbReference type="ARBA" id="ARBA00023136"/>
    </source>
</evidence>
<comment type="subcellular location">
    <subcellularLocation>
        <location evidence="1">Cell outer membrane</location>
    </subcellularLocation>
</comment>
<feature type="signal peptide" evidence="8">
    <location>
        <begin position="1"/>
        <end position="18"/>
    </location>
</feature>
<evidence type="ECO:0000256" key="5">
    <source>
        <dbReference type="ARBA" id="ARBA00022692"/>
    </source>
</evidence>
<evidence type="ECO:0000313" key="9">
    <source>
        <dbReference type="EMBL" id="NID10671.1"/>
    </source>
</evidence>
<dbReference type="SUPFAM" id="SSF56954">
    <property type="entry name" value="Outer membrane efflux proteins (OEP)"/>
    <property type="match status" value="1"/>
</dbReference>
<evidence type="ECO:0000256" key="7">
    <source>
        <dbReference type="ARBA" id="ARBA00023237"/>
    </source>
</evidence>
<dbReference type="InterPro" id="IPR051906">
    <property type="entry name" value="TolC-like"/>
</dbReference>
<keyword evidence="5" id="KW-0812">Transmembrane</keyword>
<dbReference type="Pfam" id="PF02321">
    <property type="entry name" value="OEP"/>
    <property type="match status" value="1"/>
</dbReference>
<evidence type="ECO:0000256" key="3">
    <source>
        <dbReference type="ARBA" id="ARBA00022448"/>
    </source>
</evidence>
<dbReference type="EMBL" id="WAEL01000003">
    <property type="protein sequence ID" value="NID10671.1"/>
    <property type="molecule type" value="Genomic_DNA"/>
</dbReference>
<keyword evidence="7" id="KW-0998">Cell outer membrane</keyword>
<proteinExistence type="inferred from homology"/>
<organism evidence="9 10">
    <name type="scientific">Fibrivirga algicola</name>
    <dbReference type="NCBI Taxonomy" id="2950420"/>
    <lineage>
        <taxon>Bacteria</taxon>
        <taxon>Pseudomonadati</taxon>
        <taxon>Bacteroidota</taxon>
        <taxon>Cytophagia</taxon>
        <taxon>Cytophagales</taxon>
        <taxon>Spirosomataceae</taxon>
        <taxon>Fibrivirga</taxon>
    </lineage>
</organism>
<protein>
    <submittedName>
        <fullName evidence="9">TolC family protein</fullName>
    </submittedName>
</protein>
<keyword evidence="10" id="KW-1185">Reference proteome</keyword>
<evidence type="ECO:0000256" key="8">
    <source>
        <dbReference type="SAM" id="SignalP"/>
    </source>
</evidence>
<dbReference type="InterPro" id="IPR003423">
    <property type="entry name" value="OMP_efflux"/>
</dbReference>
<keyword evidence="4" id="KW-1134">Transmembrane beta strand</keyword>
<dbReference type="PANTHER" id="PTHR30026:SF20">
    <property type="entry name" value="OUTER MEMBRANE PROTEIN TOLC"/>
    <property type="match status" value="1"/>
</dbReference>
<accession>A0ABX0QHE5</accession>
<evidence type="ECO:0000256" key="4">
    <source>
        <dbReference type="ARBA" id="ARBA00022452"/>
    </source>
</evidence>